<sequence length="187" mass="20412">MEEAYAELSSWEGYVDWRNKPAIKGRHSGILAAFFVLVVEVLENLAYLANASNLVIYLSKYMHFSPSRSSIIVTNFMGTAFLLALLGGFLSDAYFTTYQVFFISAVIEFMGLLILTIQAHIESLQPPPCPPNNSSNVSCRGVTGGKAAVLFIGLYLIALGVGGIKGSLPPHGAEQFDENTKEGRKKR</sequence>
<feature type="transmembrane region" description="Helical" evidence="6">
    <location>
        <begin position="101"/>
        <end position="121"/>
    </location>
</feature>
<keyword evidence="5 6" id="KW-0472">Membrane</keyword>
<dbReference type="GO" id="GO:0016020">
    <property type="term" value="C:membrane"/>
    <property type="evidence" value="ECO:0007669"/>
    <property type="project" value="UniProtKB-SubCell"/>
</dbReference>
<comment type="subcellular location">
    <subcellularLocation>
        <location evidence="1">Membrane</location>
        <topology evidence="1">Multi-pass membrane protein</topology>
    </subcellularLocation>
</comment>
<dbReference type="Proteomes" id="UP000596660">
    <property type="component" value="Unplaced"/>
</dbReference>
<evidence type="ECO:0000313" key="7">
    <source>
        <dbReference type="EnsemblPlants" id="AUR62021743-RA:cds"/>
    </source>
</evidence>
<reference evidence="7" key="1">
    <citation type="journal article" date="2017" name="Nature">
        <title>The genome of Chenopodium quinoa.</title>
        <authorList>
            <person name="Jarvis D.E."/>
            <person name="Ho Y.S."/>
            <person name="Lightfoot D.J."/>
            <person name="Schmoeckel S.M."/>
            <person name="Li B."/>
            <person name="Borm T.J.A."/>
            <person name="Ohyanagi H."/>
            <person name="Mineta K."/>
            <person name="Michell C.T."/>
            <person name="Saber N."/>
            <person name="Kharbatia N.M."/>
            <person name="Rupper R.R."/>
            <person name="Sharp A.R."/>
            <person name="Dally N."/>
            <person name="Boughton B.A."/>
            <person name="Woo Y.H."/>
            <person name="Gao G."/>
            <person name="Schijlen E.G.W.M."/>
            <person name="Guo X."/>
            <person name="Momin A.A."/>
            <person name="Negrao S."/>
            <person name="Al-Babili S."/>
            <person name="Gehring C."/>
            <person name="Roessner U."/>
            <person name="Jung C."/>
            <person name="Murphy K."/>
            <person name="Arold S.T."/>
            <person name="Gojobori T."/>
            <person name="van der Linden C.G."/>
            <person name="van Loo E.N."/>
            <person name="Jellen E.N."/>
            <person name="Maughan P.J."/>
            <person name="Tester M."/>
        </authorList>
    </citation>
    <scope>NUCLEOTIDE SEQUENCE [LARGE SCALE GENOMIC DNA]</scope>
    <source>
        <strain evidence="7">cv. PI 614886</strain>
    </source>
</reference>
<dbReference type="AlphaFoldDB" id="A0A803M1B1"/>
<comment type="similarity">
    <text evidence="2">Belongs to the major facilitator superfamily. Proton-dependent oligopeptide transporter (POT/PTR) (TC 2.A.17) family.</text>
</comment>
<dbReference type="InterPro" id="IPR036259">
    <property type="entry name" value="MFS_trans_sf"/>
</dbReference>
<organism evidence="7 8">
    <name type="scientific">Chenopodium quinoa</name>
    <name type="common">Quinoa</name>
    <dbReference type="NCBI Taxonomy" id="63459"/>
    <lineage>
        <taxon>Eukaryota</taxon>
        <taxon>Viridiplantae</taxon>
        <taxon>Streptophyta</taxon>
        <taxon>Embryophyta</taxon>
        <taxon>Tracheophyta</taxon>
        <taxon>Spermatophyta</taxon>
        <taxon>Magnoliopsida</taxon>
        <taxon>eudicotyledons</taxon>
        <taxon>Gunneridae</taxon>
        <taxon>Pentapetalae</taxon>
        <taxon>Caryophyllales</taxon>
        <taxon>Chenopodiaceae</taxon>
        <taxon>Chenopodioideae</taxon>
        <taxon>Atripliceae</taxon>
        <taxon>Chenopodium</taxon>
    </lineage>
</organism>
<evidence type="ECO:0000256" key="4">
    <source>
        <dbReference type="ARBA" id="ARBA00022989"/>
    </source>
</evidence>
<keyword evidence="4 6" id="KW-1133">Transmembrane helix</keyword>
<dbReference type="Gene3D" id="1.20.1250.20">
    <property type="entry name" value="MFS general substrate transporter like domains"/>
    <property type="match status" value="1"/>
</dbReference>
<dbReference type="EnsemblPlants" id="AUR62021743-RA">
    <property type="protein sequence ID" value="AUR62021743-RA:cds"/>
    <property type="gene ID" value="AUR62021743"/>
</dbReference>
<keyword evidence="3 6" id="KW-0812">Transmembrane</keyword>
<keyword evidence="8" id="KW-1185">Reference proteome</keyword>
<dbReference type="Pfam" id="PF00854">
    <property type="entry name" value="PTR2"/>
    <property type="match status" value="1"/>
</dbReference>
<dbReference type="SUPFAM" id="SSF103473">
    <property type="entry name" value="MFS general substrate transporter"/>
    <property type="match status" value="1"/>
</dbReference>
<feature type="transmembrane region" description="Helical" evidence="6">
    <location>
        <begin position="28"/>
        <end position="49"/>
    </location>
</feature>
<dbReference type="SMR" id="A0A803M1B1"/>
<evidence type="ECO:0000313" key="8">
    <source>
        <dbReference type="Proteomes" id="UP000596660"/>
    </source>
</evidence>
<dbReference type="Gramene" id="AUR62021743-RA">
    <property type="protein sequence ID" value="AUR62021743-RA:cds"/>
    <property type="gene ID" value="AUR62021743"/>
</dbReference>
<evidence type="ECO:0000256" key="3">
    <source>
        <dbReference type="ARBA" id="ARBA00022692"/>
    </source>
</evidence>
<dbReference type="OMA" id="IEFMELE"/>
<protein>
    <submittedName>
        <fullName evidence="7">Uncharacterized protein</fullName>
    </submittedName>
</protein>
<evidence type="ECO:0000256" key="1">
    <source>
        <dbReference type="ARBA" id="ARBA00004141"/>
    </source>
</evidence>
<evidence type="ECO:0000256" key="5">
    <source>
        <dbReference type="ARBA" id="ARBA00023136"/>
    </source>
</evidence>
<dbReference type="InterPro" id="IPR000109">
    <property type="entry name" value="POT_fam"/>
</dbReference>
<name>A0A803M1B1_CHEQI</name>
<evidence type="ECO:0000256" key="2">
    <source>
        <dbReference type="ARBA" id="ARBA00005982"/>
    </source>
</evidence>
<feature type="transmembrane region" description="Helical" evidence="6">
    <location>
        <begin position="69"/>
        <end position="89"/>
    </location>
</feature>
<dbReference type="PANTHER" id="PTHR11654">
    <property type="entry name" value="OLIGOPEPTIDE TRANSPORTER-RELATED"/>
    <property type="match status" value="1"/>
</dbReference>
<accession>A0A803M1B1</accession>
<reference evidence="7" key="2">
    <citation type="submission" date="2021-03" db="UniProtKB">
        <authorList>
            <consortium name="EnsemblPlants"/>
        </authorList>
    </citation>
    <scope>IDENTIFICATION</scope>
</reference>
<dbReference type="GO" id="GO:0022857">
    <property type="term" value="F:transmembrane transporter activity"/>
    <property type="evidence" value="ECO:0007669"/>
    <property type="project" value="InterPro"/>
</dbReference>
<evidence type="ECO:0000256" key="6">
    <source>
        <dbReference type="SAM" id="Phobius"/>
    </source>
</evidence>
<feature type="transmembrane region" description="Helical" evidence="6">
    <location>
        <begin position="141"/>
        <end position="161"/>
    </location>
</feature>
<proteinExistence type="inferred from homology"/>